<gene>
    <name evidence="2" type="ORF">EJ06DRAFT_140113</name>
</gene>
<feature type="compositionally biased region" description="Polar residues" evidence="1">
    <location>
        <begin position="98"/>
        <end position="108"/>
    </location>
</feature>
<proteinExistence type="predicted"/>
<evidence type="ECO:0000313" key="2">
    <source>
        <dbReference type="EMBL" id="KAF2397824.1"/>
    </source>
</evidence>
<evidence type="ECO:0000313" key="3">
    <source>
        <dbReference type="Proteomes" id="UP000799640"/>
    </source>
</evidence>
<keyword evidence="3" id="KW-1185">Reference proteome</keyword>
<organism evidence="2 3">
    <name type="scientific">Trichodelitschia bisporula</name>
    <dbReference type="NCBI Taxonomy" id="703511"/>
    <lineage>
        <taxon>Eukaryota</taxon>
        <taxon>Fungi</taxon>
        <taxon>Dikarya</taxon>
        <taxon>Ascomycota</taxon>
        <taxon>Pezizomycotina</taxon>
        <taxon>Dothideomycetes</taxon>
        <taxon>Dothideomycetes incertae sedis</taxon>
        <taxon>Phaeotrichales</taxon>
        <taxon>Phaeotrichaceae</taxon>
        <taxon>Trichodelitschia</taxon>
    </lineage>
</organism>
<reference evidence="2" key="1">
    <citation type="journal article" date="2020" name="Stud. Mycol.">
        <title>101 Dothideomycetes genomes: a test case for predicting lifestyles and emergence of pathogens.</title>
        <authorList>
            <person name="Haridas S."/>
            <person name="Albert R."/>
            <person name="Binder M."/>
            <person name="Bloem J."/>
            <person name="Labutti K."/>
            <person name="Salamov A."/>
            <person name="Andreopoulos B."/>
            <person name="Baker S."/>
            <person name="Barry K."/>
            <person name="Bills G."/>
            <person name="Bluhm B."/>
            <person name="Cannon C."/>
            <person name="Castanera R."/>
            <person name="Culley D."/>
            <person name="Daum C."/>
            <person name="Ezra D."/>
            <person name="Gonzalez J."/>
            <person name="Henrissat B."/>
            <person name="Kuo A."/>
            <person name="Liang C."/>
            <person name="Lipzen A."/>
            <person name="Lutzoni F."/>
            <person name="Magnuson J."/>
            <person name="Mondo S."/>
            <person name="Nolan M."/>
            <person name="Ohm R."/>
            <person name="Pangilinan J."/>
            <person name="Park H.-J."/>
            <person name="Ramirez L."/>
            <person name="Alfaro M."/>
            <person name="Sun H."/>
            <person name="Tritt A."/>
            <person name="Yoshinaga Y."/>
            <person name="Zwiers L.-H."/>
            <person name="Turgeon B."/>
            <person name="Goodwin S."/>
            <person name="Spatafora J."/>
            <person name="Crous P."/>
            <person name="Grigoriev I."/>
        </authorList>
    </citation>
    <scope>NUCLEOTIDE SEQUENCE</scope>
    <source>
        <strain evidence="2">CBS 262.69</strain>
    </source>
</reference>
<protein>
    <submittedName>
        <fullName evidence="2">Uncharacterized protein</fullName>
    </submittedName>
</protein>
<dbReference type="Proteomes" id="UP000799640">
    <property type="component" value="Unassembled WGS sequence"/>
</dbReference>
<dbReference type="AlphaFoldDB" id="A0A6G1HPI4"/>
<feature type="region of interest" description="Disordered" evidence="1">
    <location>
        <begin position="96"/>
        <end position="139"/>
    </location>
</feature>
<feature type="compositionally biased region" description="Low complexity" evidence="1">
    <location>
        <begin position="128"/>
        <end position="139"/>
    </location>
</feature>
<evidence type="ECO:0000256" key="1">
    <source>
        <dbReference type="SAM" id="MobiDB-lite"/>
    </source>
</evidence>
<dbReference type="EMBL" id="ML996702">
    <property type="protein sequence ID" value="KAF2397824.1"/>
    <property type="molecule type" value="Genomic_DNA"/>
</dbReference>
<name>A0A6G1HPI4_9PEZI</name>
<accession>A0A6G1HPI4</accession>
<sequence>MRARGGLQRTTPYQKGIMPAPVIRLRSHARSSPTSTTKTRHSLTPFQYSSGSAISRALRTTARTPSLTAAAQTTKSVGVISFQSLTCPGSGLIPAGHSTATTRPPRSSFHSRTHARTSSATPMFAHVPPTASTTTSTPSRVTTFAELLPRPNADARVDALIEGRAHLHGAEIGG</sequence>